<dbReference type="AlphaFoldDB" id="A0A250WRQ8"/>
<feature type="transmembrane region" description="Helical" evidence="1">
    <location>
        <begin position="68"/>
        <end position="91"/>
    </location>
</feature>
<feature type="transmembrane region" description="Helical" evidence="1">
    <location>
        <begin position="97"/>
        <end position="115"/>
    </location>
</feature>
<feature type="transmembrane region" description="Helical" evidence="1">
    <location>
        <begin position="37"/>
        <end position="56"/>
    </location>
</feature>
<evidence type="ECO:0000256" key="1">
    <source>
        <dbReference type="SAM" id="Phobius"/>
    </source>
</evidence>
<comment type="caution">
    <text evidence="2">The sequence shown here is derived from an EMBL/GenBank/DDBJ whole genome shotgun (WGS) entry which is preliminary data.</text>
</comment>
<keyword evidence="1" id="KW-0812">Transmembrane</keyword>
<evidence type="ECO:0000313" key="2">
    <source>
        <dbReference type="EMBL" id="GAX73230.1"/>
    </source>
</evidence>
<protein>
    <submittedName>
        <fullName evidence="2">Uncharacterized protein</fullName>
    </submittedName>
</protein>
<keyword evidence="1" id="KW-0472">Membrane</keyword>
<reference evidence="2 3" key="1">
    <citation type="submission" date="2017-08" db="EMBL/GenBank/DDBJ databases">
        <title>Acidophilic green algal genome provides insights into adaptation to an acidic environment.</title>
        <authorList>
            <person name="Hirooka S."/>
            <person name="Hirose Y."/>
            <person name="Kanesaki Y."/>
            <person name="Higuchi S."/>
            <person name="Fujiwara T."/>
            <person name="Onuma R."/>
            <person name="Era A."/>
            <person name="Ohbayashi R."/>
            <person name="Uzuka A."/>
            <person name="Nozaki H."/>
            <person name="Yoshikawa H."/>
            <person name="Miyagishima S.Y."/>
        </authorList>
    </citation>
    <scope>NUCLEOTIDE SEQUENCE [LARGE SCALE GENOMIC DNA]</scope>
    <source>
        <strain evidence="2 3">NIES-2499</strain>
    </source>
</reference>
<dbReference type="EMBL" id="BEGY01000002">
    <property type="protein sequence ID" value="GAX73230.1"/>
    <property type="molecule type" value="Genomic_DNA"/>
</dbReference>
<proteinExistence type="predicted"/>
<keyword evidence="3" id="KW-1185">Reference proteome</keyword>
<evidence type="ECO:0000313" key="3">
    <source>
        <dbReference type="Proteomes" id="UP000232323"/>
    </source>
</evidence>
<gene>
    <name evidence="2" type="ORF">CEUSTIGMA_g683.t1</name>
</gene>
<accession>A0A250WRQ8</accession>
<dbReference type="Proteomes" id="UP000232323">
    <property type="component" value="Unassembled WGS sequence"/>
</dbReference>
<organism evidence="2 3">
    <name type="scientific">Chlamydomonas eustigma</name>
    <dbReference type="NCBI Taxonomy" id="1157962"/>
    <lineage>
        <taxon>Eukaryota</taxon>
        <taxon>Viridiplantae</taxon>
        <taxon>Chlorophyta</taxon>
        <taxon>core chlorophytes</taxon>
        <taxon>Chlorophyceae</taxon>
        <taxon>CS clade</taxon>
        <taxon>Chlamydomonadales</taxon>
        <taxon>Chlamydomonadaceae</taxon>
        <taxon>Chlamydomonas</taxon>
    </lineage>
</organism>
<keyword evidence="1" id="KW-1133">Transmembrane helix</keyword>
<name>A0A250WRQ8_9CHLO</name>
<sequence length="118" mass="12917">MSYEDRLNHLQHGLDILIQALHSKQIPDISEISYSEFQTWGFALTTTCLALVLALPKSRKLLLETVEAIVTIACLIFLIGIVIGLPFGTAFIGYKGLVFLSAALLRAFPMLGALVDNV</sequence>